<organism evidence="2 3">
    <name type="scientific">Colletotrichum higginsianum (strain IMI 349063)</name>
    <name type="common">Crucifer anthracnose fungus</name>
    <dbReference type="NCBI Taxonomy" id="759273"/>
    <lineage>
        <taxon>Eukaryota</taxon>
        <taxon>Fungi</taxon>
        <taxon>Dikarya</taxon>
        <taxon>Ascomycota</taxon>
        <taxon>Pezizomycotina</taxon>
        <taxon>Sordariomycetes</taxon>
        <taxon>Hypocreomycetidae</taxon>
        <taxon>Glomerellales</taxon>
        <taxon>Glomerellaceae</taxon>
        <taxon>Colletotrichum</taxon>
        <taxon>Colletotrichum destructivum species complex</taxon>
    </lineage>
</organism>
<protein>
    <submittedName>
        <fullName evidence="2">Uncharacterized protein</fullName>
    </submittedName>
</protein>
<dbReference type="HOGENOM" id="CLU_1948689_0_0_1"/>
<feature type="compositionally biased region" description="Low complexity" evidence="1">
    <location>
        <begin position="52"/>
        <end position="70"/>
    </location>
</feature>
<evidence type="ECO:0000313" key="2">
    <source>
        <dbReference type="EMBL" id="CCF38433.1"/>
    </source>
</evidence>
<gene>
    <name evidence="2" type="ORF">CH063_09525</name>
</gene>
<dbReference type="Proteomes" id="UP000007174">
    <property type="component" value="Unassembled WGS sequence"/>
</dbReference>
<accession>H1VDY0</accession>
<reference evidence="3" key="1">
    <citation type="journal article" date="2012" name="Nat. Genet.">
        <title>Lifestyle transitions in plant pathogenic Colletotrichum fungi deciphered by genome and transcriptome analyses.</title>
        <authorList>
            <person name="O'Connell R.J."/>
            <person name="Thon M.R."/>
            <person name="Hacquard S."/>
            <person name="Amyotte S.G."/>
            <person name="Kleemann J."/>
            <person name="Torres M.F."/>
            <person name="Damm U."/>
            <person name="Buiate E.A."/>
            <person name="Epstein L."/>
            <person name="Alkan N."/>
            <person name="Altmueller J."/>
            <person name="Alvarado-Balderrama L."/>
            <person name="Bauser C.A."/>
            <person name="Becker C."/>
            <person name="Birren B.W."/>
            <person name="Chen Z."/>
            <person name="Choi J."/>
            <person name="Crouch J.A."/>
            <person name="Duvick J.P."/>
            <person name="Farman M.A."/>
            <person name="Gan P."/>
            <person name="Heiman D."/>
            <person name="Henrissat B."/>
            <person name="Howard R.J."/>
            <person name="Kabbage M."/>
            <person name="Koch C."/>
            <person name="Kracher B."/>
            <person name="Kubo Y."/>
            <person name="Law A.D."/>
            <person name="Lebrun M.-H."/>
            <person name="Lee Y.-H."/>
            <person name="Miyara I."/>
            <person name="Moore N."/>
            <person name="Neumann U."/>
            <person name="Nordstroem K."/>
            <person name="Panaccione D.G."/>
            <person name="Panstruga R."/>
            <person name="Place M."/>
            <person name="Proctor R.H."/>
            <person name="Prusky D."/>
            <person name="Rech G."/>
            <person name="Reinhardt R."/>
            <person name="Rollins J.A."/>
            <person name="Rounsley S."/>
            <person name="Schardl C.L."/>
            <person name="Schwartz D.C."/>
            <person name="Shenoy N."/>
            <person name="Shirasu K."/>
            <person name="Sikhakolli U.R."/>
            <person name="Stueber K."/>
            <person name="Sukno S.A."/>
            <person name="Sweigard J.A."/>
            <person name="Takano Y."/>
            <person name="Takahara H."/>
            <person name="Trail F."/>
            <person name="van der Does H.C."/>
            <person name="Voll L.M."/>
            <person name="Will I."/>
            <person name="Young S."/>
            <person name="Zeng Q."/>
            <person name="Zhang J."/>
            <person name="Zhou S."/>
            <person name="Dickman M.B."/>
            <person name="Schulze-Lefert P."/>
            <person name="Ver Loren van Themaat E."/>
            <person name="Ma L.-J."/>
            <person name="Vaillancourt L.J."/>
        </authorList>
    </citation>
    <scope>NUCLEOTIDE SEQUENCE [LARGE SCALE GENOMIC DNA]</scope>
    <source>
        <strain evidence="3">IMI 349063</strain>
    </source>
</reference>
<dbReference type="AlphaFoldDB" id="H1VDY0"/>
<evidence type="ECO:0000256" key="1">
    <source>
        <dbReference type="SAM" id="MobiDB-lite"/>
    </source>
</evidence>
<dbReference type="EMBL" id="CACQ02002974">
    <property type="protein sequence ID" value="CCF38433.1"/>
    <property type="molecule type" value="Genomic_DNA"/>
</dbReference>
<proteinExistence type="predicted"/>
<evidence type="ECO:0000313" key="3">
    <source>
        <dbReference type="Proteomes" id="UP000007174"/>
    </source>
</evidence>
<feature type="region of interest" description="Disordered" evidence="1">
    <location>
        <begin position="52"/>
        <end position="129"/>
    </location>
</feature>
<name>H1VDY0_COLHI</name>
<sequence>MLAPVEPRSETFCVTRADVAIRTLCAARPTITTQPPGLTIDTAASAVACAPTKSSTTSSVSAANASSPTAQSTAPRALARSNLAVSTSTPKTLAPRSADTATPLRPSPPRPMTATVWDADTLPSATTAW</sequence>